<dbReference type="Proteomes" id="UP000322244">
    <property type="component" value="Unassembled WGS sequence"/>
</dbReference>
<feature type="transmembrane region" description="Helical" evidence="10">
    <location>
        <begin position="202"/>
        <end position="220"/>
    </location>
</feature>
<evidence type="ECO:0000256" key="6">
    <source>
        <dbReference type="ARBA" id="ARBA00022849"/>
    </source>
</evidence>
<dbReference type="FunFam" id="1.20.1530.20:FF:000009">
    <property type="entry name" value="Arsenite transporter, ACR3 family"/>
    <property type="match status" value="1"/>
</dbReference>
<feature type="transmembrane region" description="Helical" evidence="10">
    <location>
        <begin position="26"/>
        <end position="47"/>
    </location>
</feature>
<feature type="compositionally biased region" description="Polar residues" evidence="9">
    <location>
        <begin position="452"/>
        <end position="464"/>
    </location>
</feature>
<dbReference type="GO" id="GO:0015297">
    <property type="term" value="F:antiporter activity"/>
    <property type="evidence" value="ECO:0007669"/>
    <property type="project" value="InterPro"/>
</dbReference>
<dbReference type="GO" id="GO:0005886">
    <property type="term" value="C:plasma membrane"/>
    <property type="evidence" value="ECO:0007669"/>
    <property type="project" value="UniProtKB-SubCell"/>
</dbReference>
<evidence type="ECO:0000313" key="12">
    <source>
        <dbReference type="EMBL" id="KAA0022382.1"/>
    </source>
</evidence>
<proteinExistence type="inferred from homology"/>
<organism evidence="12 13">
    <name type="scientific">Antrihabitans cavernicola</name>
    <dbReference type="NCBI Taxonomy" id="2495913"/>
    <lineage>
        <taxon>Bacteria</taxon>
        <taxon>Bacillati</taxon>
        <taxon>Actinomycetota</taxon>
        <taxon>Actinomycetes</taxon>
        <taxon>Mycobacteriales</taxon>
        <taxon>Nocardiaceae</taxon>
        <taxon>Antrihabitans</taxon>
    </lineage>
</organism>
<feature type="transmembrane region" description="Helical" evidence="10">
    <location>
        <begin position="266"/>
        <end position="288"/>
    </location>
</feature>
<dbReference type="OrthoDB" id="3420410at2"/>
<keyword evidence="5 10" id="KW-0812">Transmembrane</keyword>
<dbReference type="GO" id="GO:0046685">
    <property type="term" value="P:response to arsenic-containing substance"/>
    <property type="evidence" value="ECO:0007669"/>
    <property type="project" value="UniProtKB-KW"/>
</dbReference>
<dbReference type="GO" id="GO:0015104">
    <property type="term" value="F:antimonite transmembrane transporter activity"/>
    <property type="evidence" value="ECO:0007669"/>
    <property type="project" value="TreeGrafter"/>
</dbReference>
<name>A0A5A7SB53_9NOCA</name>
<dbReference type="PANTHER" id="PTHR43057:SF1">
    <property type="entry name" value="ARSENICAL-RESISTANCE PROTEIN 3"/>
    <property type="match status" value="1"/>
</dbReference>
<comment type="similarity">
    <text evidence="2">Belongs to the arsenical resistance-3 (ACR3) (TC 2.A.59) family.</text>
</comment>
<dbReference type="SMART" id="SM00226">
    <property type="entry name" value="LMWPc"/>
    <property type="match status" value="1"/>
</dbReference>
<accession>A0A5A7SB53</accession>
<evidence type="ECO:0000259" key="11">
    <source>
        <dbReference type="SMART" id="SM00226"/>
    </source>
</evidence>
<evidence type="ECO:0000256" key="1">
    <source>
        <dbReference type="ARBA" id="ARBA00004651"/>
    </source>
</evidence>
<evidence type="ECO:0000313" key="13">
    <source>
        <dbReference type="Proteomes" id="UP000322244"/>
    </source>
</evidence>
<keyword evidence="4" id="KW-1003">Cell membrane</keyword>
<keyword evidence="3" id="KW-0813">Transport</keyword>
<protein>
    <submittedName>
        <fullName evidence="12">ACR3 family arsenite efflux transporter</fullName>
    </submittedName>
</protein>
<gene>
    <name evidence="12" type="primary">arsB</name>
    <name evidence="12" type="ORF">FOY51_14440</name>
</gene>
<keyword evidence="8 10" id="KW-0472">Membrane</keyword>
<feature type="transmembrane region" description="Helical" evidence="10">
    <location>
        <begin position="162"/>
        <end position="181"/>
    </location>
</feature>
<feature type="transmembrane region" description="Helical" evidence="10">
    <location>
        <begin position="232"/>
        <end position="254"/>
    </location>
</feature>
<dbReference type="PANTHER" id="PTHR43057">
    <property type="entry name" value="ARSENITE EFFLUX TRANSPORTER"/>
    <property type="match status" value="1"/>
</dbReference>
<evidence type="ECO:0000256" key="3">
    <source>
        <dbReference type="ARBA" id="ARBA00022448"/>
    </source>
</evidence>
<feature type="region of interest" description="Disordered" evidence="9">
    <location>
        <begin position="452"/>
        <end position="481"/>
    </location>
</feature>
<dbReference type="SUPFAM" id="SSF52788">
    <property type="entry name" value="Phosphotyrosine protein phosphatases I"/>
    <property type="match status" value="1"/>
</dbReference>
<dbReference type="InterPro" id="IPR038770">
    <property type="entry name" value="Na+/solute_symporter_sf"/>
</dbReference>
<dbReference type="GO" id="GO:0015105">
    <property type="term" value="F:arsenite transmembrane transporter activity"/>
    <property type="evidence" value="ECO:0007669"/>
    <property type="project" value="TreeGrafter"/>
</dbReference>
<feature type="transmembrane region" description="Helical" evidence="10">
    <location>
        <begin position="89"/>
        <end position="108"/>
    </location>
</feature>
<dbReference type="AlphaFoldDB" id="A0A5A7SB53"/>
<evidence type="ECO:0000256" key="5">
    <source>
        <dbReference type="ARBA" id="ARBA00022692"/>
    </source>
</evidence>
<evidence type="ECO:0000256" key="10">
    <source>
        <dbReference type="SAM" id="Phobius"/>
    </source>
</evidence>
<feature type="transmembrane region" description="Helical" evidence="10">
    <location>
        <begin position="120"/>
        <end position="142"/>
    </location>
</feature>
<evidence type="ECO:0000256" key="4">
    <source>
        <dbReference type="ARBA" id="ARBA00022475"/>
    </source>
</evidence>
<feature type="transmembrane region" description="Helical" evidence="10">
    <location>
        <begin position="294"/>
        <end position="316"/>
    </location>
</feature>
<dbReference type="InterPro" id="IPR036196">
    <property type="entry name" value="Ptyr_pPase_sf"/>
</dbReference>
<feature type="transmembrane region" description="Helical" evidence="10">
    <location>
        <begin position="59"/>
        <end position="83"/>
    </location>
</feature>
<keyword evidence="13" id="KW-1185">Reference proteome</keyword>
<dbReference type="Gene3D" id="1.20.1530.20">
    <property type="match status" value="1"/>
</dbReference>
<evidence type="ECO:0000256" key="9">
    <source>
        <dbReference type="SAM" id="MobiDB-lite"/>
    </source>
</evidence>
<keyword evidence="6" id="KW-0059">Arsenical resistance</keyword>
<comment type="caution">
    <text evidence="12">The sequence shown here is derived from an EMBL/GenBank/DDBJ whole genome shotgun (WGS) entry which is preliminary data.</text>
</comment>
<sequence>MVVGLLLGRLVPGLDVAIDKIQIDGISLPIALGLLIMMYPVLAKVRYDRLESVTGDRRLLVSSLILNWVLGPALMFALAWLLLPDLPEYRTGLIIVGLARCIAMVIIWNDLACGDREAAAVLVALNSIFQVVMFAVLGWFYLSLLPGWLGLAQTTIQTSPWQIAKSVLIFLGIPLVAGFLSRRVGERAKGRHWYESAFLPRIGPWSLYGLLFTIVILFALQGDRITSQPLDVIRIALPLLAYFAIMWGGGYALGTALGLGYRRTTTLAFTAAGNNFELAIAVAIATYGATSGQALAGVVGPLIEVPVLVALVYVSLSLRKRRKPSVLFVCVKNAGKSQLAAALMRQRAGDKVDVYSAGTHPGTATNAQSAESLSELGIDISNEWPKPIDPRLLRGVDLVVTLGREARVDGVEAVNWNTDEPSERGIEGIERMRLVRDDIGRRVDELCAQLTLPGTTPFLSPSQRRTPDSREPGPDQPQRRA</sequence>
<dbReference type="Pfam" id="PF01758">
    <property type="entry name" value="SBF"/>
    <property type="match status" value="1"/>
</dbReference>
<dbReference type="InterPro" id="IPR002657">
    <property type="entry name" value="BilAc:Na_symport/Acr3"/>
</dbReference>
<dbReference type="Gene3D" id="3.40.50.2300">
    <property type="match status" value="1"/>
</dbReference>
<dbReference type="InterPro" id="IPR023485">
    <property type="entry name" value="Ptyr_pPase"/>
</dbReference>
<evidence type="ECO:0000256" key="8">
    <source>
        <dbReference type="ARBA" id="ARBA00023136"/>
    </source>
</evidence>
<dbReference type="NCBIfam" id="TIGR00832">
    <property type="entry name" value="acr3"/>
    <property type="match status" value="1"/>
</dbReference>
<comment type="subcellular location">
    <subcellularLocation>
        <location evidence="1">Cell membrane</location>
        <topology evidence="1">Multi-pass membrane protein</topology>
    </subcellularLocation>
</comment>
<reference evidence="12 13" key="1">
    <citation type="submission" date="2019-07" db="EMBL/GenBank/DDBJ databases">
        <title>Rhodococcus cavernicolus sp. nov., isolated from a cave.</title>
        <authorList>
            <person name="Lee S.D."/>
        </authorList>
    </citation>
    <scope>NUCLEOTIDE SEQUENCE [LARGE SCALE GENOMIC DNA]</scope>
    <source>
        <strain evidence="12 13">C1-24</strain>
    </source>
</reference>
<evidence type="ECO:0000256" key="2">
    <source>
        <dbReference type="ARBA" id="ARBA00010110"/>
    </source>
</evidence>
<evidence type="ECO:0000256" key="7">
    <source>
        <dbReference type="ARBA" id="ARBA00022989"/>
    </source>
</evidence>
<dbReference type="Pfam" id="PF01451">
    <property type="entry name" value="LMWPc"/>
    <property type="match status" value="1"/>
</dbReference>
<dbReference type="InterPro" id="IPR004706">
    <property type="entry name" value="Arsenical-R_Acr3"/>
</dbReference>
<feature type="domain" description="Phosphotyrosine protein phosphatase I" evidence="11">
    <location>
        <begin position="324"/>
        <end position="449"/>
    </location>
</feature>
<keyword evidence="7 10" id="KW-1133">Transmembrane helix</keyword>
<dbReference type="EMBL" id="VLNY01000006">
    <property type="protein sequence ID" value="KAA0022382.1"/>
    <property type="molecule type" value="Genomic_DNA"/>
</dbReference>